<gene>
    <name evidence="8" type="ORF">LTR09_011597</name>
</gene>
<evidence type="ECO:0000313" key="9">
    <source>
        <dbReference type="Proteomes" id="UP001271007"/>
    </source>
</evidence>
<evidence type="ECO:0000256" key="3">
    <source>
        <dbReference type="ARBA" id="ARBA00022692"/>
    </source>
</evidence>
<dbReference type="SUPFAM" id="SSF103473">
    <property type="entry name" value="MFS general substrate transporter"/>
    <property type="match status" value="1"/>
</dbReference>
<keyword evidence="3 6" id="KW-0812">Transmembrane</keyword>
<dbReference type="GO" id="GO:0005351">
    <property type="term" value="F:carbohydrate:proton symporter activity"/>
    <property type="evidence" value="ECO:0007669"/>
    <property type="project" value="TreeGrafter"/>
</dbReference>
<dbReference type="PANTHER" id="PTHR48022:SF11">
    <property type="entry name" value="MONOSACCHARIDE TRANSPORTER (HXT8), PUTATIVE (AFU_ORTHOLOGUE AFUA_2G08120)-RELATED"/>
    <property type="match status" value="1"/>
</dbReference>
<evidence type="ECO:0000256" key="2">
    <source>
        <dbReference type="ARBA" id="ARBA00010992"/>
    </source>
</evidence>
<evidence type="ECO:0000256" key="1">
    <source>
        <dbReference type="ARBA" id="ARBA00004141"/>
    </source>
</evidence>
<dbReference type="GO" id="GO:0016020">
    <property type="term" value="C:membrane"/>
    <property type="evidence" value="ECO:0007669"/>
    <property type="project" value="UniProtKB-SubCell"/>
</dbReference>
<feature type="transmembrane region" description="Helical" evidence="6">
    <location>
        <begin position="460"/>
        <end position="479"/>
    </location>
</feature>
<feature type="transmembrane region" description="Helical" evidence="6">
    <location>
        <begin position="360"/>
        <end position="379"/>
    </location>
</feature>
<feature type="transmembrane region" description="Helical" evidence="6">
    <location>
        <begin position="297"/>
        <end position="319"/>
    </location>
</feature>
<dbReference type="AlphaFoldDB" id="A0AAJ0D5V2"/>
<feature type="transmembrane region" description="Helical" evidence="6">
    <location>
        <begin position="82"/>
        <end position="103"/>
    </location>
</feature>
<feature type="transmembrane region" description="Helical" evidence="6">
    <location>
        <begin position="174"/>
        <end position="199"/>
    </location>
</feature>
<feature type="transmembrane region" description="Helical" evidence="6">
    <location>
        <begin position="430"/>
        <end position="454"/>
    </location>
</feature>
<evidence type="ECO:0000259" key="7">
    <source>
        <dbReference type="PROSITE" id="PS50850"/>
    </source>
</evidence>
<evidence type="ECO:0000256" key="5">
    <source>
        <dbReference type="ARBA" id="ARBA00023136"/>
    </source>
</evidence>
<evidence type="ECO:0000256" key="6">
    <source>
        <dbReference type="SAM" id="Phobius"/>
    </source>
</evidence>
<comment type="similarity">
    <text evidence="2">Belongs to the major facilitator superfamily. Sugar transporter (TC 2.A.1.1) family.</text>
</comment>
<reference evidence="8" key="1">
    <citation type="submission" date="2023-04" db="EMBL/GenBank/DDBJ databases">
        <title>Black Yeasts Isolated from many extreme environments.</title>
        <authorList>
            <person name="Coleine C."/>
            <person name="Stajich J.E."/>
            <person name="Selbmann L."/>
        </authorList>
    </citation>
    <scope>NUCLEOTIDE SEQUENCE</scope>
    <source>
        <strain evidence="8">CCFEE 5312</strain>
    </source>
</reference>
<dbReference type="InterPro" id="IPR020846">
    <property type="entry name" value="MFS_dom"/>
</dbReference>
<organism evidence="8 9">
    <name type="scientific">Extremus antarcticus</name>
    <dbReference type="NCBI Taxonomy" id="702011"/>
    <lineage>
        <taxon>Eukaryota</taxon>
        <taxon>Fungi</taxon>
        <taxon>Dikarya</taxon>
        <taxon>Ascomycota</taxon>
        <taxon>Pezizomycotina</taxon>
        <taxon>Dothideomycetes</taxon>
        <taxon>Dothideomycetidae</taxon>
        <taxon>Mycosphaerellales</taxon>
        <taxon>Extremaceae</taxon>
        <taxon>Extremus</taxon>
    </lineage>
</organism>
<feature type="transmembrane region" description="Helical" evidence="6">
    <location>
        <begin position="205"/>
        <end position="226"/>
    </location>
</feature>
<dbReference type="Gene3D" id="1.20.1250.20">
    <property type="entry name" value="MFS general substrate transporter like domains"/>
    <property type="match status" value="1"/>
</dbReference>
<protein>
    <recommendedName>
        <fullName evidence="7">Major facilitator superfamily (MFS) profile domain-containing protein</fullName>
    </recommendedName>
</protein>
<dbReference type="InterPro" id="IPR005828">
    <property type="entry name" value="MFS_sugar_transport-like"/>
</dbReference>
<dbReference type="InterPro" id="IPR036259">
    <property type="entry name" value="MFS_trans_sf"/>
</dbReference>
<name>A0AAJ0D5V2_9PEZI</name>
<keyword evidence="5 6" id="KW-0472">Membrane</keyword>
<accession>A0AAJ0D5V2</accession>
<feature type="transmembrane region" description="Helical" evidence="6">
    <location>
        <begin position="391"/>
        <end position="418"/>
    </location>
</feature>
<dbReference type="PANTHER" id="PTHR48022">
    <property type="entry name" value="PLASTIDIC GLUCOSE TRANSPORTER 4"/>
    <property type="match status" value="1"/>
</dbReference>
<comment type="caution">
    <text evidence="8">The sequence shown here is derived from an EMBL/GenBank/DDBJ whole genome shotgun (WGS) entry which is preliminary data.</text>
</comment>
<evidence type="ECO:0000256" key="4">
    <source>
        <dbReference type="ARBA" id="ARBA00022989"/>
    </source>
</evidence>
<dbReference type="EMBL" id="JAWDJX010000073">
    <property type="protein sequence ID" value="KAK3046957.1"/>
    <property type="molecule type" value="Genomic_DNA"/>
</dbReference>
<comment type="subcellular location">
    <subcellularLocation>
        <location evidence="1">Membrane</location>
        <topology evidence="1">Multi-pass membrane protein</topology>
    </subcellularLocation>
</comment>
<evidence type="ECO:0000313" key="8">
    <source>
        <dbReference type="EMBL" id="KAK3046957.1"/>
    </source>
</evidence>
<dbReference type="Pfam" id="PF00083">
    <property type="entry name" value="Sugar_tr"/>
    <property type="match status" value="1"/>
</dbReference>
<dbReference type="InterPro" id="IPR050360">
    <property type="entry name" value="MFS_Sugar_Transporters"/>
</dbReference>
<feature type="transmembrane region" description="Helical" evidence="6">
    <location>
        <begin position="331"/>
        <end position="353"/>
    </location>
</feature>
<dbReference type="PROSITE" id="PS50850">
    <property type="entry name" value="MFS"/>
    <property type="match status" value="1"/>
</dbReference>
<sequence length="527" mass="58076">MTTLTPRHQEIAVPAATADDFANDSDAGLIERRRGYRSYTVFVVLFTCLGSASYGYAASIISTTLGQPSFITYMGLETRPNANGLIAAMVSLFYVGGIGGAFCHAWMSNAYGRKVSIIAGNTIVLIGGALTTGAVNPAMFIVFRFVTGWGAFQSLASVPLWVGEIVPPRDRGRLVDIHAVQLNFGYTLAGYIGVGFYFFSGNEQWRAALSFVMLFPAILLAGIHWMPESPRYLLSKGRVEEAWAVVQRLRSDPQDPSNEYADREFYQMRKQLELDATLKASYLEICRRPSYRKRALITIYLFFSLVSSGVLVINSYGALLYSELGYDATGVLLLQAGWTLTGLVMNAVAMTFADKLPRPYLISLGFVLCTLTLIVEVALQKNFLYTKHTGGLSAAVAMLFLFFIFYSLTLDGTSYFYIGELWPSHLRAQGFTLALVTLCVINIAWVEAAPYAFAAIGWKYYIFFVVLSALAAVVSFLTFPDTLHKPLEEIALLFGDSDQVVVDQRQLAGAHLPRDMLNAEDAGMEKS</sequence>
<proteinExistence type="inferred from homology"/>
<feature type="transmembrane region" description="Helical" evidence="6">
    <location>
        <begin position="39"/>
        <end position="62"/>
    </location>
</feature>
<keyword evidence="4 6" id="KW-1133">Transmembrane helix</keyword>
<dbReference type="Proteomes" id="UP001271007">
    <property type="component" value="Unassembled WGS sequence"/>
</dbReference>
<feature type="transmembrane region" description="Helical" evidence="6">
    <location>
        <begin position="115"/>
        <end position="135"/>
    </location>
</feature>
<keyword evidence="9" id="KW-1185">Reference proteome</keyword>
<feature type="domain" description="Major facilitator superfamily (MFS) profile" evidence="7">
    <location>
        <begin position="43"/>
        <end position="483"/>
    </location>
</feature>